<dbReference type="Gene3D" id="3.60.110.10">
    <property type="entry name" value="Carbon-nitrogen hydrolase"/>
    <property type="match status" value="1"/>
</dbReference>
<dbReference type="RefSeq" id="WP_075808073.1">
    <property type="nucleotide sequence ID" value="NZ_CATNZO010000001.1"/>
</dbReference>
<dbReference type="CDD" id="cd07197">
    <property type="entry name" value="nitrilase"/>
    <property type="match status" value="1"/>
</dbReference>
<dbReference type="EMBL" id="CP010994">
    <property type="protein sequence ID" value="AMN35279.1"/>
    <property type="molecule type" value="Genomic_DNA"/>
</dbReference>
<dbReference type="PROSITE" id="PS50263">
    <property type="entry name" value="CN_HYDROLASE"/>
    <property type="match status" value="1"/>
</dbReference>
<sequence>MRVAVVNFESKKYIDKNVKAMKKCIYDAISNKVDLIIFPELCLVGYEYYIDGMVNLSEKKLDEIIKLFLEISVKSNIYICFGSPSFCNSKVFNSAIITSPNKSVKVYSKIHICGDEHKVFSKGLKPLILETNFGKIGIGICYDTISFPELIRYYAYSGVNLYINISAVSIMWNSLKESKNYLNRALQYHVQSNGIYLANSNVCGIQNNIKYFGGSCIIGPYIPNEIPVHYYCNERLSIKSGMFLADIDLNDNLRMIYEGNRFNPIPDFNIKLYNSWYD</sequence>
<dbReference type="OrthoDB" id="9811121at2"/>
<evidence type="ECO:0000313" key="3">
    <source>
        <dbReference type="EMBL" id="AMN35279.1"/>
    </source>
</evidence>
<dbReference type="PANTHER" id="PTHR43674:SF2">
    <property type="entry name" value="BETA-UREIDOPROPIONASE"/>
    <property type="match status" value="1"/>
</dbReference>
<organism evidence="3 4">
    <name type="scientific">Clostridium perfringens</name>
    <dbReference type="NCBI Taxonomy" id="1502"/>
    <lineage>
        <taxon>Bacteria</taxon>
        <taxon>Bacillati</taxon>
        <taxon>Bacillota</taxon>
        <taxon>Clostridia</taxon>
        <taxon>Eubacteriales</taxon>
        <taxon>Clostridiaceae</taxon>
        <taxon>Clostridium</taxon>
    </lineage>
</organism>
<evidence type="ECO:0000259" key="2">
    <source>
        <dbReference type="PROSITE" id="PS50263"/>
    </source>
</evidence>
<gene>
    <name evidence="3" type="ORF">JFP838_05790</name>
</gene>
<proteinExistence type="predicted"/>
<dbReference type="Proteomes" id="UP000070260">
    <property type="component" value="Chromosome"/>
</dbReference>
<dbReference type="AlphaFoldDB" id="A0A127EH59"/>
<dbReference type="InterPro" id="IPR050345">
    <property type="entry name" value="Aliph_Amidase/BUP"/>
</dbReference>
<dbReference type="InterPro" id="IPR036526">
    <property type="entry name" value="C-N_Hydrolase_sf"/>
</dbReference>
<keyword evidence="1" id="KW-0378">Hydrolase</keyword>
<dbReference type="GO" id="GO:0016811">
    <property type="term" value="F:hydrolase activity, acting on carbon-nitrogen (but not peptide) bonds, in linear amides"/>
    <property type="evidence" value="ECO:0007669"/>
    <property type="project" value="UniProtKB-ARBA"/>
</dbReference>
<reference evidence="3 4" key="1">
    <citation type="journal article" date="2016" name="PLoS ONE">
        <title>Plasmid Characterization and Chromosome Analysis of Two netF+ Clostridium perfringens Isolates Associated with Foal and Canine Necrotizing Enteritis.</title>
        <authorList>
            <person name="Mehdizadeh Gohari I."/>
            <person name="Kropinski A.M."/>
            <person name="Weese S.J."/>
            <person name="Parreira V.R."/>
            <person name="Whitehead A.E."/>
            <person name="Boerlin P."/>
            <person name="Prescott J.F."/>
        </authorList>
    </citation>
    <scope>NUCLEOTIDE SEQUENCE [LARGE SCALE GENOMIC DNA]</scope>
    <source>
        <strain evidence="3 4">JP838</strain>
    </source>
</reference>
<evidence type="ECO:0000256" key="1">
    <source>
        <dbReference type="ARBA" id="ARBA00022801"/>
    </source>
</evidence>
<dbReference type="PATRIC" id="fig|1502.177.peg.1165"/>
<dbReference type="SUPFAM" id="SSF56317">
    <property type="entry name" value="Carbon-nitrogen hydrolase"/>
    <property type="match status" value="1"/>
</dbReference>
<accession>A0A127EH59</accession>
<evidence type="ECO:0000313" key="4">
    <source>
        <dbReference type="Proteomes" id="UP000070260"/>
    </source>
</evidence>
<dbReference type="Pfam" id="PF00795">
    <property type="entry name" value="CN_hydrolase"/>
    <property type="match status" value="1"/>
</dbReference>
<name>A0A127EH59_CLOPF</name>
<dbReference type="PANTHER" id="PTHR43674">
    <property type="entry name" value="NITRILASE C965.09-RELATED"/>
    <property type="match status" value="1"/>
</dbReference>
<feature type="domain" description="CN hydrolase" evidence="2">
    <location>
        <begin position="1"/>
        <end position="249"/>
    </location>
</feature>
<protein>
    <recommendedName>
        <fullName evidence="2">CN hydrolase domain-containing protein</fullName>
    </recommendedName>
</protein>
<dbReference type="InterPro" id="IPR003010">
    <property type="entry name" value="C-N_Hydrolase"/>
</dbReference>